<evidence type="ECO:0000313" key="2">
    <source>
        <dbReference type="EMBL" id="MPC51959.1"/>
    </source>
</evidence>
<evidence type="ECO:0000313" key="3">
    <source>
        <dbReference type="Proteomes" id="UP000324222"/>
    </source>
</evidence>
<protein>
    <submittedName>
        <fullName evidence="2">Uncharacterized protein</fullName>
    </submittedName>
</protein>
<dbReference type="Proteomes" id="UP000324222">
    <property type="component" value="Unassembled WGS sequence"/>
</dbReference>
<evidence type="ECO:0000256" key="1">
    <source>
        <dbReference type="SAM" id="MobiDB-lite"/>
    </source>
</evidence>
<organism evidence="2 3">
    <name type="scientific">Portunus trituberculatus</name>
    <name type="common">Swimming crab</name>
    <name type="synonym">Neptunus trituberculatus</name>
    <dbReference type="NCBI Taxonomy" id="210409"/>
    <lineage>
        <taxon>Eukaryota</taxon>
        <taxon>Metazoa</taxon>
        <taxon>Ecdysozoa</taxon>
        <taxon>Arthropoda</taxon>
        <taxon>Crustacea</taxon>
        <taxon>Multicrustacea</taxon>
        <taxon>Malacostraca</taxon>
        <taxon>Eumalacostraca</taxon>
        <taxon>Eucarida</taxon>
        <taxon>Decapoda</taxon>
        <taxon>Pleocyemata</taxon>
        <taxon>Brachyura</taxon>
        <taxon>Eubrachyura</taxon>
        <taxon>Portunoidea</taxon>
        <taxon>Portunidae</taxon>
        <taxon>Portuninae</taxon>
        <taxon>Portunus</taxon>
    </lineage>
</organism>
<reference evidence="2 3" key="1">
    <citation type="submission" date="2019-05" db="EMBL/GenBank/DDBJ databases">
        <title>Another draft genome of Portunus trituberculatus and its Hox gene families provides insights of decapod evolution.</title>
        <authorList>
            <person name="Jeong J.-H."/>
            <person name="Song I."/>
            <person name="Kim S."/>
            <person name="Choi T."/>
            <person name="Kim D."/>
            <person name="Ryu S."/>
            <person name="Kim W."/>
        </authorList>
    </citation>
    <scope>NUCLEOTIDE SEQUENCE [LARGE SCALE GENOMIC DNA]</scope>
    <source>
        <tissue evidence="2">Muscle</tissue>
    </source>
</reference>
<gene>
    <name evidence="2" type="ORF">E2C01_045817</name>
</gene>
<name>A0A5B7G308_PORTR</name>
<dbReference type="AlphaFoldDB" id="A0A5B7G308"/>
<accession>A0A5B7G308</accession>
<dbReference type="EMBL" id="VSRR010010536">
    <property type="protein sequence ID" value="MPC51959.1"/>
    <property type="molecule type" value="Genomic_DNA"/>
</dbReference>
<feature type="region of interest" description="Disordered" evidence="1">
    <location>
        <begin position="31"/>
        <end position="105"/>
    </location>
</feature>
<sequence length="270" mass="28269">MGVGVSHKAPMPGNQNRVPCVGVGVCPSAPMPGDHPLPRSGLGHVDPGGSLPGSLPLVQEASVEAGQPAPVPGGSGVGQGLSAPMPVGHPPSTVRSCEDDEEDVPPNQEYSFLIPAYGCRKGTVLSFVPPALTYSPLRKSNAVNEELGGLRPVGNPAVCVSSRLLVQMEKVCGSMADIASCTGQVLATWAGAASSTEQDVLEFLLALAKTNKDIHRPAEELHCRLLILQRQVVVDSLPCTFSDREKRQLLSSPFMDMLLDSAVVARVQGR</sequence>
<keyword evidence="3" id="KW-1185">Reference proteome</keyword>
<proteinExistence type="predicted"/>
<comment type="caution">
    <text evidence="2">The sequence shown here is derived from an EMBL/GenBank/DDBJ whole genome shotgun (WGS) entry which is preliminary data.</text>
</comment>